<dbReference type="Gene3D" id="3.40.30.10">
    <property type="entry name" value="Glutaredoxin"/>
    <property type="match status" value="1"/>
</dbReference>
<dbReference type="InterPro" id="IPR003782">
    <property type="entry name" value="SCO1/SenC"/>
</dbReference>
<dbReference type="Proteomes" id="UP000239872">
    <property type="component" value="Unassembled WGS sequence"/>
</dbReference>
<dbReference type="GO" id="GO:0046872">
    <property type="term" value="F:metal ion binding"/>
    <property type="evidence" value="ECO:0007669"/>
    <property type="project" value="UniProtKB-KW"/>
</dbReference>
<sequence>MTQKRSNNKFFIGIAVAFLLPLSLYLIVSKLSKGKIKMPKHYIIEKVDTLAGDPPKLDTVYHQVGDLVLTNQVGEKVSLNKDLEGKMVVINFFFAECSATCPKLSKSMRTLQMGFKKDPKKETNLSNDIQFISITVMPEHDSFQVLRAYADRYDANPDHWWFLTGDKKTIYEFARKELGIATGPGDGGAEDFIHSDKLILLDKNRYVRGYYDGLNDTAVTKCADDIVLLTLEKDRKKKK</sequence>
<reference evidence="5 6" key="1">
    <citation type="submission" date="2018-01" db="EMBL/GenBank/DDBJ databases">
        <title>A novel member of the phylum Bacteroidetes isolated from glacier ice.</title>
        <authorList>
            <person name="Liu Q."/>
            <person name="Xin Y.-H."/>
        </authorList>
    </citation>
    <scope>NUCLEOTIDE SEQUENCE [LARGE SCALE GENOMIC DNA]</scope>
    <source>
        <strain evidence="5 6">RB1R16</strain>
    </source>
</reference>
<feature type="disulfide bond" description="Redox-active" evidence="3">
    <location>
        <begin position="97"/>
        <end position="101"/>
    </location>
</feature>
<proteinExistence type="inferred from homology"/>
<evidence type="ECO:0000256" key="2">
    <source>
        <dbReference type="PIRSR" id="PIRSR603782-1"/>
    </source>
</evidence>
<keyword evidence="6" id="KW-1185">Reference proteome</keyword>
<feature type="binding site" evidence="2">
    <location>
        <position position="101"/>
    </location>
    <ligand>
        <name>Cu cation</name>
        <dbReference type="ChEBI" id="CHEBI:23378"/>
    </ligand>
</feature>
<keyword evidence="2" id="KW-0479">Metal-binding</keyword>
<evidence type="ECO:0000256" key="3">
    <source>
        <dbReference type="PIRSR" id="PIRSR603782-2"/>
    </source>
</evidence>
<keyword evidence="2" id="KW-0186">Copper</keyword>
<dbReference type="PANTHER" id="PTHR12151:SF25">
    <property type="entry name" value="LINALOOL DEHYDRATASE_ISOMERASE DOMAIN-CONTAINING PROTEIN"/>
    <property type="match status" value="1"/>
</dbReference>
<comment type="caution">
    <text evidence="5">The sequence shown here is derived from an EMBL/GenBank/DDBJ whole genome shotgun (WGS) entry which is preliminary data.</text>
</comment>
<feature type="binding site" evidence="2">
    <location>
        <position position="194"/>
    </location>
    <ligand>
        <name>Cu cation</name>
        <dbReference type="ChEBI" id="CHEBI:23378"/>
    </ligand>
</feature>
<dbReference type="PANTHER" id="PTHR12151">
    <property type="entry name" value="ELECTRON TRANSPORT PROTIN SCO1/SENC FAMILY MEMBER"/>
    <property type="match status" value="1"/>
</dbReference>
<gene>
    <name evidence="5" type="ORF">CJD36_001370</name>
</gene>
<keyword evidence="4" id="KW-1133">Transmembrane helix</keyword>
<dbReference type="CDD" id="cd02968">
    <property type="entry name" value="SCO"/>
    <property type="match status" value="1"/>
</dbReference>
<dbReference type="OrthoDB" id="9811998at2"/>
<feature type="transmembrane region" description="Helical" evidence="4">
    <location>
        <begin position="12"/>
        <end position="28"/>
    </location>
</feature>
<keyword evidence="3" id="KW-1015">Disulfide bond</keyword>
<dbReference type="AlphaFoldDB" id="A0A2S7T0G7"/>
<dbReference type="EMBL" id="PPSL01000001">
    <property type="protein sequence ID" value="PQJ12428.1"/>
    <property type="molecule type" value="Genomic_DNA"/>
</dbReference>
<evidence type="ECO:0000313" key="5">
    <source>
        <dbReference type="EMBL" id="PQJ12428.1"/>
    </source>
</evidence>
<evidence type="ECO:0000256" key="1">
    <source>
        <dbReference type="ARBA" id="ARBA00010996"/>
    </source>
</evidence>
<keyword evidence="4" id="KW-0472">Membrane</keyword>
<feature type="binding site" evidence="2">
    <location>
        <position position="97"/>
    </location>
    <ligand>
        <name>Cu cation</name>
        <dbReference type="ChEBI" id="CHEBI:23378"/>
    </ligand>
</feature>
<accession>A0A2S7T0G7</accession>
<protein>
    <submittedName>
        <fullName evidence="5">SCO family protein</fullName>
    </submittedName>
</protein>
<name>A0A2S7T0G7_9BACT</name>
<keyword evidence="4" id="KW-0812">Transmembrane</keyword>
<dbReference type="RefSeq" id="WP_105037312.1">
    <property type="nucleotide sequence ID" value="NZ_PPSL01000001.1"/>
</dbReference>
<comment type="similarity">
    <text evidence="1">Belongs to the SCO1/2 family.</text>
</comment>
<evidence type="ECO:0000256" key="4">
    <source>
        <dbReference type="SAM" id="Phobius"/>
    </source>
</evidence>
<organism evidence="5 6">
    <name type="scientific">Flavipsychrobacter stenotrophus</name>
    <dbReference type="NCBI Taxonomy" id="2077091"/>
    <lineage>
        <taxon>Bacteria</taxon>
        <taxon>Pseudomonadati</taxon>
        <taxon>Bacteroidota</taxon>
        <taxon>Chitinophagia</taxon>
        <taxon>Chitinophagales</taxon>
        <taxon>Chitinophagaceae</taxon>
        <taxon>Flavipsychrobacter</taxon>
    </lineage>
</organism>
<dbReference type="SUPFAM" id="SSF52833">
    <property type="entry name" value="Thioredoxin-like"/>
    <property type="match status" value="1"/>
</dbReference>
<dbReference type="Pfam" id="PF02630">
    <property type="entry name" value="SCO1-SenC"/>
    <property type="match status" value="1"/>
</dbReference>
<dbReference type="InterPro" id="IPR036249">
    <property type="entry name" value="Thioredoxin-like_sf"/>
</dbReference>
<evidence type="ECO:0000313" key="6">
    <source>
        <dbReference type="Proteomes" id="UP000239872"/>
    </source>
</evidence>